<keyword evidence="11" id="KW-0347">Helicase</keyword>
<dbReference type="PANTHER" id="PTHR42848:SF1">
    <property type="entry name" value="HOLLIDAY JUNCTION BRANCH MIGRATION COMPLEX SUBUNIT RUVB"/>
    <property type="match status" value="1"/>
</dbReference>
<protein>
    <recommendedName>
        <fullName evidence="9">Holliday junction branch migration complex subunit RuvB</fullName>
        <ecNumber evidence="9">3.6.4.-</ecNumber>
    </recommendedName>
</protein>
<dbReference type="SUPFAM" id="SSF46785">
    <property type="entry name" value="Winged helix' DNA-binding domain"/>
    <property type="match status" value="1"/>
</dbReference>
<dbReference type="Gene3D" id="3.40.50.300">
    <property type="entry name" value="P-loop containing nucleotide triphosphate hydrolases"/>
    <property type="match status" value="1"/>
</dbReference>
<keyword evidence="8 9" id="KW-0234">DNA repair</keyword>
<dbReference type="AlphaFoldDB" id="A0A4P6MPQ2"/>
<dbReference type="Proteomes" id="UP000289326">
    <property type="component" value="Chromosome"/>
</dbReference>
<reference evidence="11 12" key="1">
    <citation type="submission" date="2019-01" db="EMBL/GenBank/DDBJ databases">
        <title>Complete sequence and annotation of the Mycoplasma phocirhinis strain 852T genome.</title>
        <authorList>
            <person name="Frasca S.Jr."/>
            <person name="Kutish G.F."/>
            <person name="Castellanos Gell J."/>
            <person name="Michaels D.L."/>
            <person name="Brown D.R."/>
        </authorList>
    </citation>
    <scope>NUCLEOTIDE SEQUENCE [LARGE SCALE GENOMIC DNA]</scope>
    <source>
        <strain evidence="11 12">852</strain>
    </source>
</reference>
<dbReference type="InterPro" id="IPR041445">
    <property type="entry name" value="AAA_lid_4"/>
</dbReference>
<dbReference type="NCBIfam" id="NF000868">
    <property type="entry name" value="PRK00080.1"/>
    <property type="match status" value="1"/>
</dbReference>
<comment type="catalytic activity">
    <reaction evidence="9">
        <text>ATP + H2O = ADP + phosphate + H(+)</text>
        <dbReference type="Rhea" id="RHEA:13065"/>
        <dbReference type="ChEBI" id="CHEBI:15377"/>
        <dbReference type="ChEBI" id="CHEBI:15378"/>
        <dbReference type="ChEBI" id="CHEBI:30616"/>
        <dbReference type="ChEBI" id="CHEBI:43474"/>
        <dbReference type="ChEBI" id="CHEBI:456216"/>
    </reaction>
</comment>
<comment type="similarity">
    <text evidence="9">Belongs to the RuvB family.</text>
</comment>
<evidence type="ECO:0000259" key="10">
    <source>
        <dbReference type="SMART" id="SM00382"/>
    </source>
</evidence>
<dbReference type="HAMAP" id="MF_00016">
    <property type="entry name" value="DNA_HJ_migration_RuvB"/>
    <property type="match status" value="1"/>
</dbReference>
<dbReference type="Gene3D" id="1.10.10.10">
    <property type="entry name" value="Winged helix-like DNA-binding domain superfamily/Winged helix DNA-binding domain"/>
    <property type="match status" value="1"/>
</dbReference>
<feature type="binding site" evidence="9">
    <location>
        <position position="51"/>
    </location>
    <ligand>
        <name>ATP</name>
        <dbReference type="ChEBI" id="CHEBI:30616"/>
    </ligand>
</feature>
<dbReference type="Gene3D" id="1.10.8.60">
    <property type="match status" value="1"/>
</dbReference>
<feature type="domain" description="AAA+ ATPase" evidence="10">
    <location>
        <begin position="37"/>
        <end position="170"/>
    </location>
</feature>
<evidence type="ECO:0000256" key="7">
    <source>
        <dbReference type="ARBA" id="ARBA00023172"/>
    </source>
</evidence>
<name>A0A4P6MPQ2_9BACT</name>
<dbReference type="GO" id="GO:0009378">
    <property type="term" value="F:four-way junction helicase activity"/>
    <property type="evidence" value="ECO:0007669"/>
    <property type="project" value="InterPro"/>
</dbReference>
<keyword evidence="3 9" id="KW-0227">DNA damage</keyword>
<comment type="domain">
    <text evidence="9">Has 3 domains, the large (RuvB-L) and small ATPase (RuvB-S) domains and the C-terminal head (RuvB-H) domain. The head domain binds DNA, while the ATPase domains jointly bind ATP, ADP or are empty depending on the state of the subunit in the translocation cycle. During a single DNA translocation step the structure of each domain remains the same, but their relative positions change.</text>
</comment>
<dbReference type="KEGG" id="mphi:EG856_03170"/>
<feature type="region of interest" description="Small ATPAse domain (RuvB-S)" evidence="9">
    <location>
        <begin position="168"/>
        <end position="238"/>
    </location>
</feature>
<feature type="binding site" evidence="9">
    <location>
        <position position="52"/>
    </location>
    <ligand>
        <name>ATP</name>
        <dbReference type="ChEBI" id="CHEBI:30616"/>
    </ligand>
</feature>
<keyword evidence="7 9" id="KW-0233">DNA recombination</keyword>
<feature type="binding site" evidence="9">
    <location>
        <position position="277"/>
    </location>
    <ligand>
        <name>DNA</name>
        <dbReference type="ChEBI" id="CHEBI:16991"/>
    </ligand>
</feature>
<comment type="subunit">
    <text evidence="9">Homohexamer. Forms an RuvA(8)-RuvB(12)-Holliday junction (HJ) complex. HJ DNA is sandwiched between 2 RuvA tetramers; dsDNA enters through RuvA and exits via RuvB. An RuvB hexamer assembles on each DNA strand where it exits the tetramer. Each RuvB hexamer is contacted by two RuvA subunits (via domain III) on 2 adjacent RuvB subunits; this complex drives branch migration. In the full resolvosome a probable DNA-RuvA(4)-RuvB(12)-RuvC(2) complex forms which resolves the HJ.</text>
</comment>
<feature type="binding site" evidence="9">
    <location>
        <begin position="114"/>
        <end position="116"/>
    </location>
    <ligand>
        <name>ATP</name>
        <dbReference type="ChEBI" id="CHEBI:30616"/>
    </ligand>
</feature>
<dbReference type="InterPro" id="IPR036388">
    <property type="entry name" value="WH-like_DNA-bd_sf"/>
</dbReference>
<evidence type="ECO:0000256" key="5">
    <source>
        <dbReference type="ARBA" id="ARBA00022840"/>
    </source>
</evidence>
<dbReference type="NCBIfam" id="TIGR00635">
    <property type="entry name" value="ruvB"/>
    <property type="match status" value="1"/>
</dbReference>
<feature type="binding site" evidence="9">
    <location>
        <position position="52"/>
    </location>
    <ligand>
        <name>Mg(2+)</name>
        <dbReference type="ChEBI" id="CHEBI:18420"/>
    </ligand>
</feature>
<sequence>MKSQILRPKNFINFIGQDKLITTLKTMISGSKFRKEILDHILFYGPPGTGKTTLAGILAEEMKVKIHYLQGSLLEKKADILSVFTQINEGDLIFIDEIHSINKNVEELIYSAMEDFKIDIIIGPEGNSKVMRMNLKPFTLVGATTKINLLSQPLKDRFGFQGRLNPYSVDDIFKIIENVYQSMNISAEDNVLETISQHSKGTPRVAIHLLRRVNDFSIKNNEKSISIKTVNETFKYLELYEFGLSREHLEYLKLLNDTFDEKSASLDSLVGILNYQRDNIIYDIEPLLLYYHLIQKSPRGRKITKEGVEYLIKNYRYH</sequence>
<dbReference type="GO" id="GO:0005737">
    <property type="term" value="C:cytoplasm"/>
    <property type="evidence" value="ECO:0007669"/>
    <property type="project" value="UniProtKB-SubCell"/>
</dbReference>
<comment type="caution">
    <text evidence="9">Lacks conserved residue(s) required for the propagation of feature annotation.</text>
</comment>
<feature type="binding site" evidence="9">
    <location>
        <position position="5"/>
    </location>
    <ligand>
        <name>ATP</name>
        <dbReference type="ChEBI" id="CHEBI:30616"/>
    </ligand>
</feature>
<evidence type="ECO:0000256" key="8">
    <source>
        <dbReference type="ARBA" id="ARBA00023204"/>
    </source>
</evidence>
<gene>
    <name evidence="9 11" type="primary">ruvB</name>
    <name evidence="11" type="ORF">EG856_03170</name>
</gene>
<keyword evidence="12" id="KW-1185">Reference proteome</keyword>
<dbReference type="SUPFAM" id="SSF52540">
    <property type="entry name" value="P-loop containing nucleoside triphosphate hydrolases"/>
    <property type="match status" value="1"/>
</dbReference>
<dbReference type="InterPro" id="IPR036390">
    <property type="entry name" value="WH_DNA-bd_sf"/>
</dbReference>
<dbReference type="Pfam" id="PF05496">
    <property type="entry name" value="RuvB_N"/>
    <property type="match status" value="1"/>
</dbReference>
<feature type="binding site" evidence="9">
    <location>
        <position position="296"/>
    </location>
    <ligand>
        <name>DNA</name>
        <dbReference type="ChEBI" id="CHEBI:16991"/>
    </ligand>
</feature>
<feature type="binding site" evidence="9">
    <location>
        <position position="157"/>
    </location>
    <ligand>
        <name>ATP</name>
        <dbReference type="ChEBI" id="CHEBI:30616"/>
    </ligand>
</feature>
<evidence type="ECO:0000256" key="1">
    <source>
        <dbReference type="ARBA" id="ARBA00022490"/>
    </source>
</evidence>
<feature type="binding site" evidence="9">
    <location>
        <position position="48"/>
    </location>
    <ligand>
        <name>ATP</name>
        <dbReference type="ChEBI" id="CHEBI:30616"/>
    </ligand>
</feature>
<keyword evidence="5 9" id="KW-0067">ATP-binding</keyword>
<dbReference type="EC" id="3.6.4.-" evidence="9"/>
<feature type="binding site" evidence="9">
    <location>
        <position position="53"/>
    </location>
    <ligand>
        <name>ATP</name>
        <dbReference type="ChEBI" id="CHEBI:30616"/>
    </ligand>
</feature>
<dbReference type="InterPro" id="IPR008824">
    <property type="entry name" value="RuvB-like_N"/>
</dbReference>
<evidence type="ECO:0000256" key="6">
    <source>
        <dbReference type="ARBA" id="ARBA00023125"/>
    </source>
</evidence>
<dbReference type="RefSeq" id="WP_130429667.1">
    <property type="nucleotide sequence ID" value="NZ_CP034841.1"/>
</dbReference>
<dbReference type="GO" id="GO:0048476">
    <property type="term" value="C:Holliday junction resolvase complex"/>
    <property type="evidence" value="ECO:0007669"/>
    <property type="project" value="UniProtKB-UniRule"/>
</dbReference>
<evidence type="ECO:0000256" key="4">
    <source>
        <dbReference type="ARBA" id="ARBA00022801"/>
    </source>
</evidence>
<feature type="binding site" evidence="9">
    <location>
        <position position="167"/>
    </location>
    <ligand>
        <name>ATP</name>
        <dbReference type="ChEBI" id="CHEBI:30616"/>
    </ligand>
</feature>
<keyword evidence="6 9" id="KW-0238">DNA-binding</keyword>
<organism evidence="11 12">
    <name type="scientific">Mycoplasmopsis phocirhinis</name>
    <dbReference type="NCBI Taxonomy" id="142650"/>
    <lineage>
        <taxon>Bacteria</taxon>
        <taxon>Bacillati</taxon>
        <taxon>Mycoplasmatota</taxon>
        <taxon>Mycoplasmoidales</taxon>
        <taxon>Metamycoplasmataceae</taxon>
        <taxon>Mycoplasmopsis</taxon>
    </lineage>
</organism>
<comment type="subcellular location">
    <subcellularLocation>
        <location evidence="9">Cytoplasm</location>
    </subcellularLocation>
</comment>
<dbReference type="InterPro" id="IPR027417">
    <property type="entry name" value="P-loop_NTPase"/>
</dbReference>
<feature type="binding site" evidence="9">
    <location>
        <position position="7"/>
    </location>
    <ligand>
        <name>ATP</name>
        <dbReference type="ChEBI" id="CHEBI:30616"/>
    </ligand>
</feature>
<evidence type="ECO:0000256" key="9">
    <source>
        <dbReference type="HAMAP-Rule" id="MF_00016"/>
    </source>
</evidence>
<comment type="function">
    <text evidence="9">The RuvA-RuvB-RuvC complex processes Holliday junction (HJ) DNA during genetic recombination and DNA repair, while the RuvA-RuvB complex plays an important role in the rescue of blocked DNA replication forks via replication fork reversal (RFR). RuvA specifically binds to HJ cruciform DNA, conferring on it an open structure. The RuvB hexamer acts as an ATP-dependent pump, pulling dsDNA into and through the RuvAB complex. RuvB forms 2 homohexamers on either side of HJ DNA bound by 1 or 2 RuvA tetramers; 4 subunits per hexamer contact DNA at a time. Coordinated motions by a converter formed by DNA-disengaged RuvB subunits stimulates ATP hydrolysis and nucleotide exchange. Immobilization of the converter enables RuvB to convert the ATP-contained energy into a lever motion, pulling 2 nucleotides of DNA out of the RuvA tetramer per ATP hydrolyzed, thus driving DNA branch migration. The RuvB motors rotate together with the DNA substrate, which together with the progressing nucleotide cycle form the mechanistic basis for DNA recombination by continuous HJ branch migration. Branch migration allows RuvC to scan DNA until it finds its consensus sequence, where it cleaves and resolves cruciform DNA.</text>
</comment>
<dbReference type="OrthoDB" id="9804478at2"/>
<keyword evidence="2 9" id="KW-0547">Nucleotide-binding</keyword>
<dbReference type="InterPro" id="IPR003593">
    <property type="entry name" value="AAA+_ATPase"/>
</dbReference>
<feature type="binding site" evidence="9">
    <location>
        <position position="204"/>
    </location>
    <ligand>
        <name>ATP</name>
        <dbReference type="ChEBI" id="CHEBI:30616"/>
    </ligand>
</feature>
<keyword evidence="4 9" id="KW-0378">Hydrolase</keyword>
<dbReference type="GO" id="GO:0000400">
    <property type="term" value="F:four-way junction DNA binding"/>
    <property type="evidence" value="ECO:0007669"/>
    <property type="project" value="UniProtKB-UniRule"/>
</dbReference>
<dbReference type="SMART" id="SM00382">
    <property type="entry name" value="AAA"/>
    <property type="match status" value="1"/>
</dbReference>
<dbReference type="PANTHER" id="PTHR42848">
    <property type="match status" value="1"/>
</dbReference>
<dbReference type="GO" id="GO:0016887">
    <property type="term" value="F:ATP hydrolysis activity"/>
    <property type="evidence" value="ECO:0007669"/>
    <property type="project" value="RHEA"/>
</dbReference>
<dbReference type="InterPro" id="IPR004605">
    <property type="entry name" value="DNA_helicase_Holl-junc_RuvB"/>
</dbReference>
<dbReference type="GO" id="GO:0006310">
    <property type="term" value="P:DNA recombination"/>
    <property type="evidence" value="ECO:0007669"/>
    <property type="project" value="UniProtKB-UniRule"/>
</dbReference>
<evidence type="ECO:0000313" key="12">
    <source>
        <dbReference type="Proteomes" id="UP000289326"/>
    </source>
</evidence>
<dbReference type="CDD" id="cd00009">
    <property type="entry name" value="AAA"/>
    <property type="match status" value="1"/>
</dbReference>
<evidence type="ECO:0000256" key="3">
    <source>
        <dbReference type="ARBA" id="ARBA00022763"/>
    </source>
</evidence>
<evidence type="ECO:0000256" key="2">
    <source>
        <dbReference type="ARBA" id="ARBA00022741"/>
    </source>
</evidence>
<dbReference type="EMBL" id="CP034841">
    <property type="protein sequence ID" value="QBF34890.1"/>
    <property type="molecule type" value="Genomic_DNA"/>
</dbReference>
<proteinExistence type="inferred from homology"/>
<dbReference type="Pfam" id="PF05491">
    <property type="entry name" value="WHD_RuvB"/>
    <property type="match status" value="1"/>
</dbReference>
<dbReference type="InterPro" id="IPR008823">
    <property type="entry name" value="RuvB_wg_C"/>
</dbReference>
<feature type="binding site" evidence="9">
    <location>
        <position position="301"/>
    </location>
    <ligand>
        <name>DNA</name>
        <dbReference type="ChEBI" id="CHEBI:16991"/>
    </ligand>
</feature>
<feature type="region of interest" description="Head domain (RuvB-H)" evidence="9">
    <location>
        <begin position="241"/>
        <end position="318"/>
    </location>
</feature>
<dbReference type="GO" id="GO:0005524">
    <property type="term" value="F:ATP binding"/>
    <property type="evidence" value="ECO:0007669"/>
    <property type="project" value="UniProtKB-UniRule"/>
</dbReference>
<dbReference type="GO" id="GO:0006281">
    <property type="term" value="P:DNA repair"/>
    <property type="evidence" value="ECO:0007669"/>
    <property type="project" value="UniProtKB-UniRule"/>
</dbReference>
<accession>A0A4P6MPQ2</accession>
<keyword evidence="1 9" id="KW-0963">Cytoplasm</keyword>
<evidence type="ECO:0000313" key="11">
    <source>
        <dbReference type="EMBL" id="QBF34890.1"/>
    </source>
</evidence>
<dbReference type="Pfam" id="PF17864">
    <property type="entry name" value="AAA_lid_4"/>
    <property type="match status" value="1"/>
</dbReference>